<organism evidence="1 2">
    <name type="scientific">Thermostichus vulcanus str. 'Rupite'</name>
    <dbReference type="NCBI Taxonomy" id="2813851"/>
    <lineage>
        <taxon>Bacteria</taxon>
        <taxon>Bacillati</taxon>
        <taxon>Cyanobacteriota</taxon>
        <taxon>Cyanophyceae</taxon>
        <taxon>Thermostichales</taxon>
        <taxon>Thermostichaceae</taxon>
        <taxon>Thermostichus</taxon>
    </lineage>
</organism>
<accession>A0ABT0CC60</accession>
<gene>
    <name evidence="1" type="ORF">JX360_10745</name>
</gene>
<dbReference type="RefSeq" id="WP_244350656.1">
    <property type="nucleotide sequence ID" value="NZ_JAFIRA010000027.1"/>
</dbReference>
<name>A0ABT0CC60_THEVL</name>
<evidence type="ECO:0000313" key="2">
    <source>
        <dbReference type="Proteomes" id="UP000830835"/>
    </source>
</evidence>
<proteinExistence type="predicted"/>
<dbReference type="Proteomes" id="UP000830835">
    <property type="component" value="Unassembled WGS sequence"/>
</dbReference>
<evidence type="ECO:0000313" key="1">
    <source>
        <dbReference type="EMBL" id="MCJ2543379.1"/>
    </source>
</evidence>
<comment type="caution">
    <text evidence="1">The sequence shown here is derived from an EMBL/GenBank/DDBJ whole genome shotgun (WGS) entry which is preliminary data.</text>
</comment>
<keyword evidence="2" id="KW-1185">Reference proteome</keyword>
<reference evidence="1" key="1">
    <citation type="submission" date="2021-02" db="EMBL/GenBank/DDBJ databases">
        <title>The CRISPR/cas machinery reduction and long-range gene transfer in the hot spring cyanobacterium Synechococcus.</title>
        <authorList>
            <person name="Dvorak P."/>
            <person name="Jahodarova E."/>
            <person name="Hasler P."/>
            <person name="Poulickova A."/>
        </authorList>
    </citation>
    <scope>NUCLEOTIDE SEQUENCE</scope>
    <source>
        <strain evidence="1">Rupite</strain>
    </source>
</reference>
<sequence>MSEAVAVWPECGASIVRGVAHYSDLDLLRAFQQQPEVARYFICLFCRYCSWVDGVIAEQVSPEQWAACREQVWLRLYPRLQRLDANSLLSGDPEAEVAPEPTLKLWLADQTRELAHSFVGIALEEAPEPAQPYLSPALACYLTTGLETLPGDMRFILLLRDRFGWSPARIAAQLKADGYFLAPEEVDAIVVSARQILFQYLPADVRALYLAAKP</sequence>
<protein>
    <submittedName>
        <fullName evidence="1">Uncharacterized protein</fullName>
    </submittedName>
</protein>
<dbReference type="EMBL" id="JAFIRA010000027">
    <property type="protein sequence ID" value="MCJ2543379.1"/>
    <property type="molecule type" value="Genomic_DNA"/>
</dbReference>